<name>A0ABT0WEV4_9BACI</name>
<dbReference type="Proteomes" id="UP001523262">
    <property type="component" value="Unassembled WGS sequence"/>
</dbReference>
<accession>A0ABT0WEV4</accession>
<dbReference type="Gene3D" id="3.10.310.10">
    <property type="entry name" value="Diaminopimelate Epimerase, Chain A, domain 1"/>
    <property type="match status" value="1"/>
</dbReference>
<protein>
    <submittedName>
        <fullName evidence="1">PhzF family phenazine biosynthesis protein</fullName>
    </submittedName>
</protein>
<sequence>MPVAGHPTVGTAFLLGLENWIETVQGVNEWILEEGVGDIRVTVYKEHDKITKAEMSQPIPIFGEVYHDTQVIADLLSNY</sequence>
<organism evidence="1 2">
    <name type="scientific">Neobacillus pocheonensis</name>
    <dbReference type="NCBI Taxonomy" id="363869"/>
    <lineage>
        <taxon>Bacteria</taxon>
        <taxon>Bacillati</taxon>
        <taxon>Bacillota</taxon>
        <taxon>Bacilli</taxon>
        <taxon>Bacillales</taxon>
        <taxon>Bacillaceae</taxon>
        <taxon>Neobacillus</taxon>
    </lineage>
</organism>
<evidence type="ECO:0000313" key="2">
    <source>
        <dbReference type="Proteomes" id="UP001523262"/>
    </source>
</evidence>
<proteinExistence type="predicted"/>
<reference evidence="1 2" key="1">
    <citation type="submission" date="2022-06" db="EMBL/GenBank/DDBJ databases">
        <authorList>
            <person name="Jeon C.O."/>
        </authorList>
    </citation>
    <scope>NUCLEOTIDE SEQUENCE [LARGE SCALE GENOMIC DNA]</scope>
    <source>
        <strain evidence="1 2">KCTC 13943</strain>
    </source>
</reference>
<comment type="caution">
    <text evidence="1">The sequence shown here is derived from an EMBL/GenBank/DDBJ whole genome shotgun (WGS) entry which is preliminary data.</text>
</comment>
<dbReference type="EMBL" id="JAMQCR010000002">
    <property type="protein sequence ID" value="MCM2534852.1"/>
    <property type="molecule type" value="Genomic_DNA"/>
</dbReference>
<evidence type="ECO:0000313" key="1">
    <source>
        <dbReference type="EMBL" id="MCM2534852.1"/>
    </source>
</evidence>
<dbReference type="SUPFAM" id="SSF54506">
    <property type="entry name" value="Diaminopimelate epimerase-like"/>
    <property type="match status" value="1"/>
</dbReference>
<gene>
    <name evidence="1" type="ORF">NDK43_24045</name>
</gene>
<keyword evidence="2" id="KW-1185">Reference proteome</keyword>